<gene>
    <name evidence="5" type="ORF">FWK35_00023757</name>
</gene>
<dbReference type="OrthoDB" id="6594579at2759"/>
<evidence type="ECO:0000256" key="3">
    <source>
        <dbReference type="ARBA" id="ARBA00023242"/>
    </source>
</evidence>
<evidence type="ECO:0000256" key="1">
    <source>
        <dbReference type="ARBA" id="ARBA00004123"/>
    </source>
</evidence>
<dbReference type="PROSITE" id="PS51253">
    <property type="entry name" value="HTH_CENPB"/>
    <property type="match status" value="1"/>
</dbReference>
<dbReference type="SMART" id="SM00674">
    <property type="entry name" value="CENPB"/>
    <property type="match status" value="1"/>
</dbReference>
<keyword evidence="3" id="KW-0539">Nucleus</keyword>
<dbReference type="InterPro" id="IPR009057">
    <property type="entry name" value="Homeodomain-like_sf"/>
</dbReference>
<sequence>KIKSNYEKSGSSQSQVEINVHDASVNEIYQMMLINLYDAFVNEIIPEYDIGLFLNKNIQVNLLKYQLLTTPWVPNSIYNFKADVRQDFISIMQNKTTYVHQMTDNSVKLMIENNRLKLKSIVSSIFFLGTHGLPLRGHSDDSSLFNDLLKLRVECGDTILEDHFKNAPKNATYLSHRIQNNCITIFGTVTSNIILEQIKKAECYSVLADKTMDICGTEQMSICIRYTFNENGLTTMRKDFLGFIALNKLDTESYDIASTMSGHISGVQKRIQDRYNKAIYVPSHRLNLVLNELNSITEIRNTISIIKETINFFKESSLRNSVAPSLTKLCLTRWSESHKALRKFYENYIDIIEALNYLKINGNRDTSVKSLYIFNSITTLQTNSEQVFKILMKDIKNYADDIGIDFVVPRISFRQTLRSNHPTKKEITVHLNRIKKFYGEFVDNIVEEGLMWFNLRSSKEVPDMMNFTDVLKETELLPDMKMCAMISISLPATTCSVERSFRYILTFIKKEELSKNPTKPVPKAFKEIRRFVITSGIQGATNSEIVDAIPVFTSIKSSGYRKKMKNHPLPSKLCDLTIEGDWRSTNDGRDFLLDIISRDTVQKEMMIKLYLIIFGTEGFLKRLCNSEIVFMDGTFKSASKLFMQMYTLHCFVMGVMVPMVRMIVTIRDSFGYDIEIKGCLFHFGQSIWRQVQKVGLVHNYTHNDEVKKTVRRTCALALVPIDEIDECWSIIHAEAPVNETEDNMDTQANLPNSLTKSKDPPCFEKHLKSEEEIQLKLVPYCRSSVMSQTEYKRIFNMTSKNKSLTLNEKIKLIESSEKDKLTVKQICELFKCGKSQVYNILKQKNEIKEQWMNGNGRIKRKPKSNANEEINNLTWEWFVSARAKNIPISGPIIQYKARQIAEQMSISEFKASNGWLESFKNRHNIVWHQICGESNSIDVKNVDEWKVKLKVIIEGYEPKNIYNGDETGLFFRALPSKTLSVKSEECKGGKLSKERLTVFLCANMEGKFEKPLVIGKAQKPRCFKNVDPTKFPIIWRANNKAWMTGSIMEDWLHIFNNKIKKQNRKVILFLDNATYHPHLNLSNVRLAWIPANTTSLTQRMDQGIIYSVKVNYRKMVLQSLLASMDSIKSVNELSNKINVLDAIYWLNESVNLIKPDTVKKCFIKAGFNLVLDQPTDDINDNDNDFKLLCSTINEKVDSDDYVNIDKHLCTNDNDIINNIKNSTSIDVEQSSSEDETDNVPLHGNDIKTYKNALHEIKRLEMFALDQNNENELLESILNLKNLVEKKMASQITKQKTLDEFWSNI</sequence>
<keyword evidence="6" id="KW-1185">Reference proteome</keyword>
<dbReference type="Pfam" id="PF03221">
    <property type="entry name" value="HTH_Tnp_Tc5"/>
    <property type="match status" value="1"/>
</dbReference>
<dbReference type="InterPro" id="IPR025398">
    <property type="entry name" value="DUF4371"/>
</dbReference>
<dbReference type="PANTHER" id="PTHR19303">
    <property type="entry name" value="TRANSPOSON"/>
    <property type="match status" value="1"/>
</dbReference>
<dbReference type="Pfam" id="PF04218">
    <property type="entry name" value="CENP-B_N"/>
    <property type="match status" value="1"/>
</dbReference>
<dbReference type="PANTHER" id="PTHR19303:SF73">
    <property type="entry name" value="PROTEIN PDC2"/>
    <property type="match status" value="1"/>
</dbReference>
<comment type="caution">
    <text evidence="5">The sequence shown here is derived from an EMBL/GenBank/DDBJ whole genome shotgun (WGS) entry which is preliminary data.</text>
</comment>
<name>A0A6G0Y0I3_APHCR</name>
<feature type="non-terminal residue" evidence="5">
    <location>
        <position position="1"/>
    </location>
</feature>
<protein>
    <submittedName>
        <fullName evidence="5">Tigger transposable element-derived protein 4-like</fullName>
    </submittedName>
</protein>
<evidence type="ECO:0000313" key="6">
    <source>
        <dbReference type="Proteomes" id="UP000478052"/>
    </source>
</evidence>
<dbReference type="InterPro" id="IPR006600">
    <property type="entry name" value="HTH_CenpB_DNA-bd_dom"/>
</dbReference>
<dbReference type="SUPFAM" id="SSF46689">
    <property type="entry name" value="Homeodomain-like"/>
    <property type="match status" value="2"/>
</dbReference>
<evidence type="ECO:0000256" key="2">
    <source>
        <dbReference type="ARBA" id="ARBA00023125"/>
    </source>
</evidence>
<keyword evidence="2" id="KW-0238">DNA-binding</keyword>
<comment type="subcellular location">
    <subcellularLocation>
        <location evidence="1">Nucleus</location>
    </subcellularLocation>
</comment>
<accession>A0A6G0Y0I3</accession>
<dbReference type="EMBL" id="VUJU01007064">
    <property type="protein sequence ID" value="KAF0746818.1"/>
    <property type="molecule type" value="Genomic_DNA"/>
</dbReference>
<dbReference type="GO" id="GO:0005634">
    <property type="term" value="C:nucleus"/>
    <property type="evidence" value="ECO:0007669"/>
    <property type="project" value="UniProtKB-SubCell"/>
</dbReference>
<evidence type="ECO:0000259" key="4">
    <source>
        <dbReference type="PROSITE" id="PS51253"/>
    </source>
</evidence>
<dbReference type="GO" id="GO:0003677">
    <property type="term" value="F:DNA binding"/>
    <property type="evidence" value="ECO:0007669"/>
    <property type="project" value="UniProtKB-KW"/>
</dbReference>
<dbReference type="Proteomes" id="UP000478052">
    <property type="component" value="Unassembled WGS sequence"/>
</dbReference>
<reference evidence="5 6" key="1">
    <citation type="submission" date="2019-08" db="EMBL/GenBank/DDBJ databases">
        <title>Whole genome of Aphis craccivora.</title>
        <authorList>
            <person name="Voronova N.V."/>
            <person name="Shulinski R.S."/>
            <person name="Bandarenka Y.V."/>
            <person name="Zhorov D.G."/>
            <person name="Warner D."/>
        </authorList>
    </citation>
    <scope>NUCLEOTIDE SEQUENCE [LARGE SCALE GENOMIC DNA]</scope>
    <source>
        <strain evidence="5">180601</strain>
        <tissue evidence="5">Whole Body</tissue>
    </source>
</reference>
<dbReference type="SUPFAM" id="SSF53098">
    <property type="entry name" value="Ribonuclease H-like"/>
    <property type="match status" value="1"/>
</dbReference>
<dbReference type="InterPro" id="IPR050863">
    <property type="entry name" value="CenT-Element_Derived"/>
</dbReference>
<proteinExistence type="predicted"/>
<organism evidence="5 6">
    <name type="scientific">Aphis craccivora</name>
    <name type="common">Cowpea aphid</name>
    <dbReference type="NCBI Taxonomy" id="307492"/>
    <lineage>
        <taxon>Eukaryota</taxon>
        <taxon>Metazoa</taxon>
        <taxon>Ecdysozoa</taxon>
        <taxon>Arthropoda</taxon>
        <taxon>Hexapoda</taxon>
        <taxon>Insecta</taxon>
        <taxon>Pterygota</taxon>
        <taxon>Neoptera</taxon>
        <taxon>Paraneoptera</taxon>
        <taxon>Hemiptera</taxon>
        <taxon>Sternorrhyncha</taxon>
        <taxon>Aphidomorpha</taxon>
        <taxon>Aphidoidea</taxon>
        <taxon>Aphididae</taxon>
        <taxon>Aphidini</taxon>
        <taxon>Aphis</taxon>
        <taxon>Aphis</taxon>
    </lineage>
</organism>
<evidence type="ECO:0000313" key="5">
    <source>
        <dbReference type="EMBL" id="KAF0746818.1"/>
    </source>
</evidence>
<dbReference type="Pfam" id="PF03184">
    <property type="entry name" value="DDE_1"/>
    <property type="match status" value="1"/>
</dbReference>
<dbReference type="Gene3D" id="1.10.10.60">
    <property type="entry name" value="Homeodomain-like"/>
    <property type="match status" value="2"/>
</dbReference>
<dbReference type="InterPro" id="IPR007889">
    <property type="entry name" value="HTH_Psq"/>
</dbReference>
<dbReference type="Pfam" id="PF14291">
    <property type="entry name" value="DUF4371"/>
    <property type="match status" value="1"/>
</dbReference>
<dbReference type="InterPro" id="IPR004875">
    <property type="entry name" value="DDE_SF_endonuclease_dom"/>
</dbReference>
<feature type="domain" description="HTH CENPB-type" evidence="4">
    <location>
        <begin position="858"/>
        <end position="929"/>
    </location>
</feature>
<dbReference type="InterPro" id="IPR012337">
    <property type="entry name" value="RNaseH-like_sf"/>
</dbReference>